<evidence type="ECO:0000313" key="3">
    <source>
        <dbReference type="EMBL" id="KAF7513575.1"/>
    </source>
</evidence>
<dbReference type="Pfam" id="PF22980">
    <property type="entry name" value="Myb_DNA-bind_8"/>
    <property type="match status" value="1"/>
</dbReference>
<evidence type="ECO:0000259" key="2">
    <source>
        <dbReference type="Pfam" id="PF22980"/>
    </source>
</evidence>
<feature type="domain" description="Myb-like DNA-binding" evidence="2">
    <location>
        <begin position="13"/>
        <end position="59"/>
    </location>
</feature>
<protein>
    <recommendedName>
        <fullName evidence="2">Myb-like DNA-binding domain-containing protein</fullName>
    </recommendedName>
</protein>
<dbReference type="OrthoDB" id="5353914at2759"/>
<accession>A0A8H7AYQ5</accession>
<organism evidence="3 4">
    <name type="scientific">Endocarpon pusillum</name>
    <dbReference type="NCBI Taxonomy" id="364733"/>
    <lineage>
        <taxon>Eukaryota</taxon>
        <taxon>Fungi</taxon>
        <taxon>Dikarya</taxon>
        <taxon>Ascomycota</taxon>
        <taxon>Pezizomycotina</taxon>
        <taxon>Eurotiomycetes</taxon>
        <taxon>Chaetothyriomycetidae</taxon>
        <taxon>Verrucariales</taxon>
        <taxon>Verrucariaceae</taxon>
        <taxon>Endocarpon</taxon>
    </lineage>
</organism>
<dbReference type="EMBL" id="JAACFV010000005">
    <property type="protein sequence ID" value="KAF7513575.1"/>
    <property type="molecule type" value="Genomic_DNA"/>
</dbReference>
<evidence type="ECO:0000313" key="4">
    <source>
        <dbReference type="Proteomes" id="UP000606974"/>
    </source>
</evidence>
<feature type="region of interest" description="Disordered" evidence="1">
    <location>
        <begin position="57"/>
        <end position="139"/>
    </location>
</feature>
<sequence>MSSSNATRTFEKDPNYMLLYYAVKTMTGKPDFEVIKAKTGIVSTAAVKKRFERLLKAQDDAEDVDETAAAAATTPTTPSKAGKRGGGKEKTTKNDGNEAKIKNPTTKATPKKRKVADTEDDDGENVSDSPMSVEEEIDE</sequence>
<proteinExistence type="predicted"/>
<evidence type="ECO:0000256" key="1">
    <source>
        <dbReference type="SAM" id="MobiDB-lite"/>
    </source>
</evidence>
<keyword evidence="4" id="KW-1185">Reference proteome</keyword>
<reference evidence="3" key="1">
    <citation type="submission" date="2020-02" db="EMBL/GenBank/DDBJ databases">
        <authorList>
            <person name="Palmer J.M."/>
        </authorList>
    </citation>
    <scope>NUCLEOTIDE SEQUENCE</scope>
    <source>
        <strain evidence="3">EPUS1.4</strain>
        <tissue evidence="3">Thallus</tissue>
    </source>
</reference>
<comment type="caution">
    <text evidence="3">The sequence shown here is derived from an EMBL/GenBank/DDBJ whole genome shotgun (WGS) entry which is preliminary data.</text>
</comment>
<name>A0A8H7AYQ5_9EURO</name>
<feature type="compositionally biased region" description="Low complexity" evidence="1">
    <location>
        <begin position="67"/>
        <end position="80"/>
    </location>
</feature>
<dbReference type="InterPro" id="IPR054505">
    <property type="entry name" value="Myb_DNA-bind_8"/>
</dbReference>
<gene>
    <name evidence="3" type="ORF">GJ744_008869</name>
</gene>
<feature type="compositionally biased region" description="Basic and acidic residues" evidence="1">
    <location>
        <begin position="86"/>
        <end position="101"/>
    </location>
</feature>
<dbReference type="Proteomes" id="UP000606974">
    <property type="component" value="Unassembled WGS sequence"/>
</dbReference>
<dbReference type="AlphaFoldDB" id="A0A8H7AYQ5"/>